<feature type="signal peptide" evidence="1">
    <location>
        <begin position="1"/>
        <end position="21"/>
    </location>
</feature>
<sequence length="405" mass="43200">MTRSILLAAVSALALATSVQAAETAASARAIHEGLLTLDTHLDTPANFGRPGWDILDRHDAAKDGSQIDYPRMVEGGLDGGCFAIYTPQGPRTPEATRAARDSALIRGVEIREMVAKHGDKFGLALKADDAATIAAQGKRVVYMSIENSYPIDGDVTLLSAFYAMGVRISGLAHFKNNDMADSSTDKPEWHGLSPLGKQFVAEANRLGVVLDGSHSSDDVLDQLIALSKTPVILTHSGCKAVFDHPRNVDDARIKALADSGGVIQVDAYSSYLIDTPKNPDREAAMGALMAKAGARAKMTEDQRAAFMTEYKAIDTKWPVRKATFEDFMNHLNHALKVAGVDHVGIGLDFDGGGGVTGLNDAASYWKISERLLAEGYTKADLAKIWSGNVLRLLRAAEAAKAPAG</sequence>
<evidence type="ECO:0000256" key="1">
    <source>
        <dbReference type="SAM" id="SignalP"/>
    </source>
</evidence>
<proteinExistence type="predicted"/>
<dbReference type="Gene3D" id="1.10.287.650">
    <property type="entry name" value="L27 domain"/>
    <property type="match status" value="1"/>
</dbReference>
<dbReference type="InterPro" id="IPR008257">
    <property type="entry name" value="Pept_M19"/>
</dbReference>
<dbReference type="SUPFAM" id="SSF51556">
    <property type="entry name" value="Metallo-dependent hydrolases"/>
    <property type="match status" value="1"/>
</dbReference>
<accession>A0A952KMR6</accession>
<organism evidence="2 3">
    <name type="scientific">Inquilinus limosus</name>
    <dbReference type="NCBI Taxonomy" id="171674"/>
    <lineage>
        <taxon>Bacteria</taxon>
        <taxon>Pseudomonadati</taxon>
        <taxon>Pseudomonadota</taxon>
        <taxon>Alphaproteobacteria</taxon>
        <taxon>Rhodospirillales</taxon>
        <taxon>Rhodospirillaceae</taxon>
        <taxon>Inquilinus</taxon>
    </lineage>
</organism>
<dbReference type="CDD" id="cd01301">
    <property type="entry name" value="rDP_like"/>
    <property type="match status" value="1"/>
</dbReference>
<dbReference type="Proteomes" id="UP000700706">
    <property type="component" value="Unassembled WGS sequence"/>
</dbReference>
<evidence type="ECO:0000313" key="2">
    <source>
        <dbReference type="EMBL" id="MBW8727899.1"/>
    </source>
</evidence>
<reference evidence="2" key="1">
    <citation type="submission" date="2020-06" db="EMBL/GenBank/DDBJ databases">
        <title>Stable isotope informed genome-resolved metagenomics uncovers potential trophic interactions in rhizosphere soil.</title>
        <authorList>
            <person name="Starr E.P."/>
            <person name="Shi S."/>
            <person name="Blazewicz S.J."/>
            <person name="Koch B.J."/>
            <person name="Probst A.J."/>
            <person name="Hungate B.A."/>
            <person name="Pett-Ridge J."/>
            <person name="Firestone M.K."/>
            <person name="Banfield J.F."/>
        </authorList>
    </citation>
    <scope>NUCLEOTIDE SEQUENCE</scope>
    <source>
        <strain evidence="2">YM_69_17</strain>
    </source>
</reference>
<keyword evidence="1" id="KW-0732">Signal</keyword>
<dbReference type="EMBL" id="JAEKLZ010000319">
    <property type="protein sequence ID" value="MBW8727899.1"/>
    <property type="molecule type" value="Genomic_DNA"/>
</dbReference>
<dbReference type="PANTHER" id="PTHR10443:SF12">
    <property type="entry name" value="DIPEPTIDASE"/>
    <property type="match status" value="1"/>
</dbReference>
<evidence type="ECO:0000313" key="3">
    <source>
        <dbReference type="Proteomes" id="UP000700706"/>
    </source>
</evidence>
<dbReference type="Pfam" id="PF01244">
    <property type="entry name" value="Peptidase_M19"/>
    <property type="match status" value="1"/>
</dbReference>
<dbReference type="PANTHER" id="PTHR10443">
    <property type="entry name" value="MICROSOMAL DIPEPTIDASE"/>
    <property type="match status" value="1"/>
</dbReference>
<dbReference type="GO" id="GO:0070573">
    <property type="term" value="F:metallodipeptidase activity"/>
    <property type="evidence" value="ECO:0007669"/>
    <property type="project" value="InterPro"/>
</dbReference>
<dbReference type="Gene3D" id="3.20.20.140">
    <property type="entry name" value="Metal-dependent hydrolases"/>
    <property type="match status" value="1"/>
</dbReference>
<gene>
    <name evidence="2" type="ORF">JF625_22490</name>
</gene>
<dbReference type="InterPro" id="IPR032466">
    <property type="entry name" value="Metal_Hydrolase"/>
</dbReference>
<protein>
    <submittedName>
        <fullName evidence="2">Dipeptidase</fullName>
    </submittedName>
</protein>
<dbReference type="AlphaFoldDB" id="A0A952KMR6"/>
<dbReference type="GO" id="GO:0006508">
    <property type="term" value="P:proteolysis"/>
    <property type="evidence" value="ECO:0007669"/>
    <property type="project" value="InterPro"/>
</dbReference>
<dbReference type="PROSITE" id="PS51365">
    <property type="entry name" value="RENAL_DIPEPTIDASE_2"/>
    <property type="match status" value="1"/>
</dbReference>
<name>A0A952KMR6_9PROT</name>
<feature type="chain" id="PRO_5037991922" evidence="1">
    <location>
        <begin position="22"/>
        <end position="405"/>
    </location>
</feature>
<comment type="caution">
    <text evidence="2">The sequence shown here is derived from an EMBL/GenBank/DDBJ whole genome shotgun (WGS) entry which is preliminary data.</text>
</comment>